<evidence type="ECO:0000313" key="2">
    <source>
        <dbReference type="EMBL" id="NOG31627.1"/>
    </source>
</evidence>
<organism evidence="2 3">
    <name type="scientific">Vreelandella azerica</name>
    <dbReference type="NCBI Taxonomy" id="2732867"/>
    <lineage>
        <taxon>Bacteria</taxon>
        <taxon>Pseudomonadati</taxon>
        <taxon>Pseudomonadota</taxon>
        <taxon>Gammaproteobacteria</taxon>
        <taxon>Oceanospirillales</taxon>
        <taxon>Halomonadaceae</taxon>
        <taxon>Vreelandella</taxon>
    </lineage>
</organism>
<name>A0A7Y3TY55_9GAMM</name>
<reference evidence="2 3" key="2">
    <citation type="submission" date="2020-06" db="EMBL/GenBank/DDBJ databases">
        <title>Halomonas songnenensis sp. nov., a moderately halophilic bacterium isolated from saline and alkaline soils.</title>
        <authorList>
            <person name="Jiang J."/>
            <person name="Pan Y."/>
        </authorList>
    </citation>
    <scope>NUCLEOTIDE SEQUENCE [LARGE SCALE GENOMIC DNA]</scope>
    <source>
        <strain evidence="2 3">TBZ9</strain>
    </source>
</reference>
<dbReference type="AlphaFoldDB" id="A0A7Y3TY55"/>
<proteinExistence type="predicted"/>
<accession>A0A7Y3TY55</accession>
<feature type="domain" description="GSCFA" evidence="1">
    <location>
        <begin position="13"/>
        <end position="137"/>
    </location>
</feature>
<dbReference type="Pfam" id="PF08885">
    <property type="entry name" value="GSCFA"/>
    <property type="match status" value="1"/>
</dbReference>
<dbReference type="InterPro" id="IPR014982">
    <property type="entry name" value="GSCFA"/>
</dbReference>
<dbReference type="EMBL" id="JABFHI010000002">
    <property type="protein sequence ID" value="NOG31627.1"/>
    <property type="molecule type" value="Genomic_DNA"/>
</dbReference>
<comment type="caution">
    <text evidence="2">The sequence shown here is derived from an EMBL/GenBank/DDBJ whole genome shotgun (WGS) entry which is preliminary data.</text>
</comment>
<reference evidence="2 3" key="1">
    <citation type="submission" date="2020-05" db="EMBL/GenBank/DDBJ databases">
        <authorList>
            <person name="Ruan W."/>
            <person name="Jeon C.O."/>
            <person name="Chun B.H."/>
        </authorList>
    </citation>
    <scope>NUCLEOTIDE SEQUENCE [LARGE SCALE GENOMIC DNA]</scope>
    <source>
        <strain evidence="2 3">TBZ9</strain>
    </source>
</reference>
<evidence type="ECO:0000313" key="3">
    <source>
        <dbReference type="Proteomes" id="UP000588806"/>
    </source>
</evidence>
<protein>
    <recommendedName>
        <fullName evidence="1">GSCFA domain-containing protein</fullName>
    </recommendedName>
</protein>
<gene>
    <name evidence="2" type="ORF">HLB35_07325</name>
</gene>
<sequence>MVIKKDDTAFPTAPGTIAGNYNEEEFYFKNFRYNDIYNDLKEFREIVKKINPFFKMLLTVSPVPLNATASNDHVLVATIRSKSILRSVAGDFAEDYDDVFYFPSYEIISSHPSRGMFYQPNLREVNDVGVRYVMEHFFKSIGKKDFILPSSNDDNEIICDEEALEKFS</sequence>
<evidence type="ECO:0000259" key="1">
    <source>
        <dbReference type="Pfam" id="PF08885"/>
    </source>
</evidence>
<keyword evidence="3" id="KW-1185">Reference proteome</keyword>
<dbReference type="Proteomes" id="UP000588806">
    <property type="component" value="Unassembled WGS sequence"/>
</dbReference>